<dbReference type="PANTHER" id="PTHR10073">
    <property type="entry name" value="DNA MISMATCH REPAIR PROTEIN MLH, PMS, MUTL"/>
    <property type="match status" value="1"/>
</dbReference>
<keyword evidence="6" id="KW-0255">Endonuclease</keyword>
<name>A0A0M8MTA2_9BASI</name>
<dbReference type="Proteomes" id="UP000037751">
    <property type="component" value="Unassembled WGS sequence"/>
</dbReference>
<dbReference type="CDD" id="cd03484">
    <property type="entry name" value="MutL_Trans_hPMS_2_like"/>
    <property type="match status" value="1"/>
</dbReference>
<dbReference type="Gene3D" id="3.30.230.10">
    <property type="match status" value="1"/>
</dbReference>
<evidence type="ECO:0000259" key="5">
    <source>
        <dbReference type="SMART" id="SM01340"/>
    </source>
</evidence>
<dbReference type="AlphaFoldDB" id="A0A0M8MTA2"/>
<feature type="compositionally biased region" description="Low complexity" evidence="3">
    <location>
        <begin position="385"/>
        <end position="409"/>
    </location>
</feature>
<keyword evidence="7" id="KW-1185">Reference proteome</keyword>
<dbReference type="Pfam" id="PF08676">
    <property type="entry name" value="MutL_C"/>
    <property type="match status" value="1"/>
</dbReference>
<dbReference type="Gene3D" id="3.30.1540.20">
    <property type="entry name" value="MutL, C-terminal domain, dimerisation subdomain"/>
    <property type="match status" value="1"/>
</dbReference>
<sequence>MAHDARIAPLSAGDVRRMAGAQVVPDLRACVKELVENALDAGATSIEVRWKEYGLDAIEVIDNGSGIAKENYDVIGRRHHTSKLSSFEDLAHVQTFGFRGEALASLSTAKDAPMGTLLELASDGSLVSSEKRVARQRGTTVTLTDLLTSLPVRRRELERHVKREYNKAFAMLQAYALITQGVRWASYVTLRDGKRVSQLLVSASHGPKYLQANVAALFGAKASASMQPIDVTLSLPSHTVRVHGLVSKPMPGSGRSSGDRQYFYINGRPWDSSKMAHLFNQVYRTFNATQYPCIIVNLAMDTQTYDVNVSPDKRQVLLHEEAALLEQVREALETEFSPSRGVLPVHHISEPTKRTAPILDEEDTEPSKVRRSTRDTISVAQASWSQTSTPLPSQETPPTSSQRSSTSMQEQFQRAVQNFAHKTRAVAVAEHALEYEESEEEEAECNDMTVQVNEALSHIEKVASPPGHATIDELSRPSPVPISSDHEEAPRRGRIPSPPITVRTQDCEVERPTEVVTPTLPSDKVAMNLAALRARIGSVSRPHIPRTWEGADVSRPEQEAVAALERVISKSDFASMAIVGQFNLGFIIARRTTSDMDDLFIIDQHAADEKYNFEKLQRETRLHSQRLLLAQRLELAPSDELVAREHAAWLRMNGFEIEVDEDAPPGSRIQLLSKPVSKDTVFDLHDFEELLSQLRDTSSYGVERVRCSKVQEMLASRACRKSIMVGSALDRRQMHSVVKHMGETEQPWNCPHGRPTMRHLTTIPAPSPSHRLAWTILGGL</sequence>
<keyword evidence="6" id="KW-0540">Nuclease</keyword>
<dbReference type="SUPFAM" id="SSF55874">
    <property type="entry name" value="ATPase domain of HSP90 chaperone/DNA topoisomerase II/histidine kinase"/>
    <property type="match status" value="1"/>
</dbReference>
<dbReference type="GO" id="GO:0004519">
    <property type="term" value="F:endonuclease activity"/>
    <property type="evidence" value="ECO:0007669"/>
    <property type="project" value="UniProtKB-KW"/>
</dbReference>
<evidence type="ECO:0000256" key="3">
    <source>
        <dbReference type="SAM" id="MobiDB-lite"/>
    </source>
</evidence>
<evidence type="ECO:0000313" key="7">
    <source>
        <dbReference type="Proteomes" id="UP000037751"/>
    </source>
</evidence>
<reference evidence="6 7" key="1">
    <citation type="submission" date="2015-07" db="EMBL/GenBank/DDBJ databases">
        <title>Draft Genome Sequence of Malassezia furfur CBS1878 and Malassezia pachydermatis CBS1879.</title>
        <authorList>
            <person name="Triana S."/>
            <person name="Ohm R."/>
            <person name="Gonzalez A."/>
            <person name="DeCock H."/>
            <person name="Restrepo S."/>
            <person name="Celis A."/>
        </authorList>
    </citation>
    <scope>NUCLEOTIDE SEQUENCE [LARGE SCALE GENOMIC DNA]</scope>
    <source>
        <strain evidence="6 7">CBS 1879</strain>
    </source>
</reference>
<dbReference type="STRING" id="77020.A0A0M8MTA2"/>
<proteinExistence type="inferred from homology"/>
<dbReference type="InterPro" id="IPR042120">
    <property type="entry name" value="MutL_C_dimsub"/>
</dbReference>
<evidence type="ECO:0000256" key="1">
    <source>
        <dbReference type="ARBA" id="ARBA00006082"/>
    </source>
</evidence>
<dbReference type="GO" id="GO:0006298">
    <property type="term" value="P:mismatch repair"/>
    <property type="evidence" value="ECO:0007669"/>
    <property type="project" value="InterPro"/>
</dbReference>
<dbReference type="FunFam" id="3.30.1370.100:FF:000001">
    <property type="entry name" value="Mismatch repair endonuclease pms1, putative"/>
    <property type="match status" value="1"/>
</dbReference>
<keyword evidence="6" id="KW-0378">Hydrolase</keyword>
<dbReference type="GO" id="GO:0016887">
    <property type="term" value="F:ATP hydrolysis activity"/>
    <property type="evidence" value="ECO:0007669"/>
    <property type="project" value="InterPro"/>
</dbReference>
<feature type="region of interest" description="Disordered" evidence="3">
    <location>
        <begin position="468"/>
        <end position="500"/>
    </location>
</feature>
<feature type="compositionally biased region" description="Polar residues" evidence="3">
    <location>
        <begin position="375"/>
        <end position="384"/>
    </location>
</feature>
<accession>A0A0M8MTA2</accession>
<dbReference type="SMART" id="SM01340">
    <property type="entry name" value="DNA_mis_repair"/>
    <property type="match status" value="1"/>
</dbReference>
<dbReference type="GO" id="GO:0030983">
    <property type="term" value="F:mismatched DNA binding"/>
    <property type="evidence" value="ECO:0007669"/>
    <property type="project" value="InterPro"/>
</dbReference>
<dbReference type="GO" id="GO:0140664">
    <property type="term" value="F:ATP-dependent DNA damage sensor activity"/>
    <property type="evidence" value="ECO:0007669"/>
    <property type="project" value="InterPro"/>
</dbReference>
<evidence type="ECO:0000259" key="4">
    <source>
        <dbReference type="SMART" id="SM00853"/>
    </source>
</evidence>
<dbReference type="InterPro" id="IPR013507">
    <property type="entry name" value="DNA_mismatch_S5_2-like"/>
</dbReference>
<dbReference type="GO" id="GO:0032389">
    <property type="term" value="C:MutLalpha complex"/>
    <property type="evidence" value="ECO:0007669"/>
    <property type="project" value="TreeGrafter"/>
</dbReference>
<comment type="similarity">
    <text evidence="1">Belongs to the DNA mismatch repair MutL/HexB family.</text>
</comment>
<dbReference type="EMBL" id="LGAV01000006">
    <property type="protein sequence ID" value="KOS13340.1"/>
    <property type="molecule type" value="Genomic_DNA"/>
</dbReference>
<comment type="caution">
    <text evidence="6">The sequence shown here is derived from an EMBL/GenBank/DDBJ whole genome shotgun (WGS) entry which is preliminary data.</text>
</comment>
<dbReference type="PANTHER" id="PTHR10073:SF52">
    <property type="entry name" value="MISMATCH REPAIR ENDONUCLEASE PMS2"/>
    <property type="match status" value="1"/>
</dbReference>
<dbReference type="InterPro" id="IPR020568">
    <property type="entry name" value="Ribosomal_Su5_D2-typ_SF"/>
</dbReference>
<dbReference type="Pfam" id="PF13589">
    <property type="entry name" value="HATPase_c_3"/>
    <property type="match status" value="1"/>
</dbReference>
<evidence type="ECO:0000256" key="2">
    <source>
        <dbReference type="ARBA" id="ARBA00022763"/>
    </source>
</evidence>
<dbReference type="GO" id="GO:0061982">
    <property type="term" value="P:meiosis I cell cycle process"/>
    <property type="evidence" value="ECO:0007669"/>
    <property type="project" value="UniProtKB-ARBA"/>
</dbReference>
<dbReference type="NCBIfam" id="TIGR00585">
    <property type="entry name" value="mutl"/>
    <property type="match status" value="1"/>
</dbReference>
<organism evidence="6 7">
    <name type="scientific">Malassezia pachydermatis</name>
    <dbReference type="NCBI Taxonomy" id="77020"/>
    <lineage>
        <taxon>Eukaryota</taxon>
        <taxon>Fungi</taxon>
        <taxon>Dikarya</taxon>
        <taxon>Basidiomycota</taxon>
        <taxon>Ustilaginomycotina</taxon>
        <taxon>Malasseziomycetes</taxon>
        <taxon>Malasseziales</taxon>
        <taxon>Malasseziaceae</taxon>
        <taxon>Malassezia</taxon>
    </lineage>
</organism>
<dbReference type="InterPro" id="IPR014762">
    <property type="entry name" value="DNA_mismatch_repair_CS"/>
</dbReference>
<dbReference type="GO" id="GO:0005524">
    <property type="term" value="F:ATP binding"/>
    <property type="evidence" value="ECO:0007669"/>
    <property type="project" value="InterPro"/>
</dbReference>
<dbReference type="SUPFAM" id="SSF54211">
    <property type="entry name" value="Ribosomal protein S5 domain 2-like"/>
    <property type="match status" value="1"/>
</dbReference>
<feature type="compositionally biased region" description="Basic and acidic residues" evidence="3">
    <location>
        <begin position="365"/>
        <end position="374"/>
    </location>
</feature>
<keyword evidence="2" id="KW-0227">DNA damage</keyword>
<dbReference type="PROSITE" id="PS00058">
    <property type="entry name" value="DNA_MISMATCH_REPAIR_1"/>
    <property type="match status" value="1"/>
</dbReference>
<dbReference type="OrthoDB" id="10263226at2759"/>
<dbReference type="VEuPathDB" id="FungiDB:Malapachy_0098"/>
<gene>
    <name evidence="6" type="ORF">Malapachy_0098</name>
</gene>
<dbReference type="InterPro" id="IPR038973">
    <property type="entry name" value="MutL/Mlh/Pms-like"/>
</dbReference>
<dbReference type="InterPro" id="IPR037198">
    <property type="entry name" value="MutL_C_sf"/>
</dbReference>
<dbReference type="GeneID" id="28726506"/>
<dbReference type="InterPro" id="IPR002099">
    <property type="entry name" value="MutL/Mlh/PMS"/>
</dbReference>
<protein>
    <submittedName>
        <fullName evidence="6">Mismatch repair endonuclease pms2</fullName>
    </submittedName>
</protein>
<dbReference type="InterPro" id="IPR014790">
    <property type="entry name" value="MutL_C"/>
</dbReference>
<dbReference type="SUPFAM" id="SSF118116">
    <property type="entry name" value="DNA mismatch repair protein MutL"/>
    <property type="match status" value="1"/>
</dbReference>
<dbReference type="InterPro" id="IPR036890">
    <property type="entry name" value="HATPase_C_sf"/>
</dbReference>
<dbReference type="RefSeq" id="XP_017990972.1">
    <property type="nucleotide sequence ID" value="XM_018134631.1"/>
</dbReference>
<evidence type="ECO:0000313" key="6">
    <source>
        <dbReference type="EMBL" id="KOS13340.1"/>
    </source>
</evidence>
<dbReference type="Gene3D" id="3.30.1370.100">
    <property type="entry name" value="MutL, C-terminal domain, regulatory subdomain"/>
    <property type="match status" value="1"/>
</dbReference>
<dbReference type="Pfam" id="PF01119">
    <property type="entry name" value="DNA_mis_repair"/>
    <property type="match status" value="1"/>
</dbReference>
<dbReference type="Gene3D" id="3.30.565.10">
    <property type="entry name" value="Histidine kinase-like ATPase, C-terminal domain"/>
    <property type="match status" value="1"/>
</dbReference>
<feature type="domain" description="DNA mismatch repair protein S5" evidence="5">
    <location>
        <begin position="214"/>
        <end position="337"/>
    </location>
</feature>
<feature type="domain" description="MutL C-terminal dimerisation" evidence="4">
    <location>
        <begin position="578"/>
        <end position="729"/>
    </location>
</feature>
<dbReference type="InterPro" id="IPR014721">
    <property type="entry name" value="Ribsml_uS5_D2-typ_fold_subgr"/>
</dbReference>
<feature type="region of interest" description="Disordered" evidence="3">
    <location>
        <begin position="347"/>
        <end position="409"/>
    </location>
</feature>
<dbReference type="SMART" id="SM00853">
    <property type="entry name" value="MutL_C"/>
    <property type="match status" value="1"/>
</dbReference>
<dbReference type="InterPro" id="IPR042121">
    <property type="entry name" value="MutL_C_regsub"/>
</dbReference>